<accession>A0A9P9YGJ3</accession>
<reference evidence="1" key="1">
    <citation type="journal article" date="2023" name="Genome Biol. Evol.">
        <title>Long-read-based Genome Assembly of Drosophila gunungcola Reveals Fewer Chemosensory Genes in Flower-breeding Species.</title>
        <authorList>
            <person name="Negi A."/>
            <person name="Liao B.Y."/>
            <person name="Yeh S.D."/>
        </authorList>
    </citation>
    <scope>NUCLEOTIDE SEQUENCE</scope>
    <source>
        <strain evidence="1">Sukarami</strain>
    </source>
</reference>
<name>A0A9P9YGJ3_9MUSC</name>
<dbReference type="EMBL" id="JAMKOV010000018">
    <property type="protein sequence ID" value="KAI8036537.1"/>
    <property type="molecule type" value="Genomic_DNA"/>
</dbReference>
<dbReference type="Proteomes" id="UP001059596">
    <property type="component" value="Unassembled WGS sequence"/>
</dbReference>
<comment type="caution">
    <text evidence="1">The sequence shown here is derived from an EMBL/GenBank/DDBJ whole genome shotgun (WGS) entry which is preliminary data.</text>
</comment>
<sequence>MTNRKITLTVPNKSTQSNHIYNNVRSKNKRLAIKKMQIRQANRATTTTVFIWL</sequence>
<proteinExistence type="predicted"/>
<gene>
    <name evidence="1" type="ORF">M5D96_010696</name>
</gene>
<organism evidence="1 2">
    <name type="scientific">Drosophila gunungcola</name>
    <name type="common">fruit fly</name>
    <dbReference type="NCBI Taxonomy" id="103775"/>
    <lineage>
        <taxon>Eukaryota</taxon>
        <taxon>Metazoa</taxon>
        <taxon>Ecdysozoa</taxon>
        <taxon>Arthropoda</taxon>
        <taxon>Hexapoda</taxon>
        <taxon>Insecta</taxon>
        <taxon>Pterygota</taxon>
        <taxon>Neoptera</taxon>
        <taxon>Endopterygota</taxon>
        <taxon>Diptera</taxon>
        <taxon>Brachycera</taxon>
        <taxon>Muscomorpha</taxon>
        <taxon>Ephydroidea</taxon>
        <taxon>Drosophilidae</taxon>
        <taxon>Drosophila</taxon>
        <taxon>Sophophora</taxon>
    </lineage>
</organism>
<evidence type="ECO:0000313" key="2">
    <source>
        <dbReference type="Proteomes" id="UP001059596"/>
    </source>
</evidence>
<keyword evidence="2" id="KW-1185">Reference proteome</keyword>
<evidence type="ECO:0000313" key="1">
    <source>
        <dbReference type="EMBL" id="KAI8036537.1"/>
    </source>
</evidence>
<protein>
    <submittedName>
        <fullName evidence="1">Uncharacterized protein</fullName>
    </submittedName>
</protein>
<dbReference type="AlphaFoldDB" id="A0A9P9YGJ3"/>